<evidence type="ECO:0000259" key="1">
    <source>
        <dbReference type="Pfam" id="PF05134"/>
    </source>
</evidence>
<dbReference type="SUPFAM" id="SSF53067">
    <property type="entry name" value="Actin-like ATPase domain"/>
    <property type="match status" value="1"/>
</dbReference>
<dbReference type="InterPro" id="IPR024230">
    <property type="entry name" value="GspL_cyto_dom"/>
</dbReference>
<dbReference type="GO" id="GO:0015628">
    <property type="term" value="P:protein secretion by the type II secretion system"/>
    <property type="evidence" value="ECO:0007669"/>
    <property type="project" value="InterPro"/>
</dbReference>
<evidence type="ECO:0000313" key="2">
    <source>
        <dbReference type="EMBL" id="OYQ24031.1"/>
    </source>
</evidence>
<proteinExistence type="predicted"/>
<keyword evidence="3" id="KW-1185">Reference proteome</keyword>
<accession>A0A255Y4G7</accession>
<protein>
    <recommendedName>
        <fullName evidence="1">GspL cytoplasmic actin-ATPase-like domain-containing protein</fullName>
    </recommendedName>
</protein>
<dbReference type="InterPro" id="IPR007812">
    <property type="entry name" value="T2SS_protein-GspL"/>
</dbReference>
<dbReference type="Gene3D" id="3.30.420.380">
    <property type="match status" value="1"/>
</dbReference>
<organism evidence="2 3">
    <name type="scientific">Sandarakinorhabdus cyanobacteriorum</name>
    <dbReference type="NCBI Taxonomy" id="1981098"/>
    <lineage>
        <taxon>Bacteria</taxon>
        <taxon>Pseudomonadati</taxon>
        <taxon>Pseudomonadota</taxon>
        <taxon>Alphaproteobacteria</taxon>
        <taxon>Sphingomonadales</taxon>
        <taxon>Sphingosinicellaceae</taxon>
        <taxon>Sandarakinorhabdus</taxon>
    </lineage>
</organism>
<dbReference type="InterPro" id="IPR043129">
    <property type="entry name" value="ATPase_NBD"/>
</dbReference>
<dbReference type="NCBIfam" id="TIGR01709">
    <property type="entry name" value="typeII_sec_gspL"/>
    <property type="match status" value="1"/>
</dbReference>
<dbReference type="OrthoDB" id="7432052at2"/>
<dbReference type="Pfam" id="PF05134">
    <property type="entry name" value="T2SSL"/>
    <property type="match status" value="1"/>
</dbReference>
<dbReference type="RefSeq" id="WP_094475246.1">
    <property type="nucleotide sequence ID" value="NZ_NOXT01000126.1"/>
</dbReference>
<feature type="domain" description="GspL cytoplasmic actin-ATPase-like" evidence="1">
    <location>
        <begin position="33"/>
        <end position="157"/>
    </location>
</feature>
<sequence length="339" mass="32980">MILLFLAPSPHWQRLDNGRLIASGDGLPPADAAAPLVVAVPGEAVALHWLDLPELAPAQAAAAARLMLGEALAEADPHIVVAPGSGPRAVAVTARSAMAGWLAELAGTGLSPAALVPEPLLLPAPAAGFAVRQAGGRVVARSASMGFAVEADLAAMLIGDAGTSPASFTLPDPLPLNLLAGDYAPISRWQPPPGLARRLGLLAAALAGLWLAGDVAALVQAKRAASAATADAQAIATSLVPAGSDDPVAALTALARQRGADGGLGAIAGPVVDAIAARPGAALASLRYTPSAGLVAGVAGGAGEAQALAQALTSAGLAASAGATRATADGSDTPVTVTR</sequence>
<dbReference type="Proteomes" id="UP000216991">
    <property type="component" value="Unassembled WGS sequence"/>
</dbReference>
<dbReference type="EMBL" id="NOXT01000126">
    <property type="protein sequence ID" value="OYQ24031.1"/>
    <property type="molecule type" value="Genomic_DNA"/>
</dbReference>
<reference evidence="2 3" key="1">
    <citation type="submission" date="2017-07" db="EMBL/GenBank/DDBJ databases">
        <title>Sandarakinorhabdus cyanobacteriorum sp. nov., a novel bacterium isolated from cyanobacterial aggregates in a eutrophic lake.</title>
        <authorList>
            <person name="Cai H."/>
        </authorList>
    </citation>
    <scope>NUCLEOTIDE SEQUENCE [LARGE SCALE GENOMIC DNA]</scope>
    <source>
        <strain evidence="2 3">TH057</strain>
    </source>
</reference>
<name>A0A255Y4G7_9SPHN</name>
<dbReference type="GO" id="GO:0015627">
    <property type="term" value="C:type II protein secretion system complex"/>
    <property type="evidence" value="ECO:0007669"/>
    <property type="project" value="InterPro"/>
</dbReference>
<gene>
    <name evidence="2" type="ORF">CHU93_16535</name>
</gene>
<dbReference type="AlphaFoldDB" id="A0A255Y4G7"/>
<dbReference type="GO" id="GO:0009276">
    <property type="term" value="C:Gram-negative-bacterium-type cell wall"/>
    <property type="evidence" value="ECO:0007669"/>
    <property type="project" value="InterPro"/>
</dbReference>
<comment type="caution">
    <text evidence="2">The sequence shown here is derived from an EMBL/GenBank/DDBJ whole genome shotgun (WGS) entry which is preliminary data.</text>
</comment>
<evidence type="ECO:0000313" key="3">
    <source>
        <dbReference type="Proteomes" id="UP000216991"/>
    </source>
</evidence>